<proteinExistence type="predicted"/>
<comment type="caution">
    <text evidence="1">The sequence shown here is derived from an EMBL/GenBank/DDBJ whole genome shotgun (WGS) entry which is preliminary data.</text>
</comment>
<reference evidence="1 2" key="1">
    <citation type="journal article" date="2019" name="Nat. Microbiol.">
        <title>Mediterranean grassland soil C-N compound turnover is dependent on rainfall and depth, and is mediated by genomically divergent microorganisms.</title>
        <authorList>
            <person name="Diamond S."/>
            <person name="Andeer P.F."/>
            <person name="Li Z."/>
            <person name="Crits-Christoph A."/>
            <person name="Burstein D."/>
            <person name="Anantharaman K."/>
            <person name="Lane K.R."/>
            <person name="Thomas B.C."/>
            <person name="Pan C."/>
            <person name="Northen T.R."/>
            <person name="Banfield J.F."/>
        </authorList>
    </citation>
    <scope>NUCLEOTIDE SEQUENCE [LARGE SCALE GENOMIC DNA]</scope>
    <source>
        <strain evidence="1">NP_8</strain>
    </source>
</reference>
<dbReference type="EMBL" id="VBAP01000060">
    <property type="protein sequence ID" value="TMI73991.1"/>
    <property type="molecule type" value="Genomic_DNA"/>
</dbReference>
<protein>
    <submittedName>
        <fullName evidence="1">Uncharacterized protein</fullName>
    </submittedName>
</protein>
<organism evidence="1 2">
    <name type="scientific">Candidatus Segetimicrobium genomatis</name>
    <dbReference type="NCBI Taxonomy" id="2569760"/>
    <lineage>
        <taxon>Bacteria</taxon>
        <taxon>Bacillati</taxon>
        <taxon>Candidatus Sysuimicrobiota</taxon>
        <taxon>Candidatus Sysuimicrobiia</taxon>
        <taxon>Candidatus Sysuimicrobiales</taxon>
        <taxon>Candidatus Segetimicrobiaceae</taxon>
        <taxon>Candidatus Segetimicrobium</taxon>
    </lineage>
</organism>
<dbReference type="SUPFAM" id="SSF48208">
    <property type="entry name" value="Six-hairpin glycosidases"/>
    <property type="match status" value="1"/>
</dbReference>
<evidence type="ECO:0000313" key="1">
    <source>
        <dbReference type="EMBL" id="TMI73991.1"/>
    </source>
</evidence>
<accession>A0A537IRN2</accession>
<name>A0A537IRN2_9BACT</name>
<dbReference type="AlphaFoldDB" id="A0A537IRN2"/>
<dbReference type="InterPro" id="IPR008928">
    <property type="entry name" value="6-hairpin_glycosidase_sf"/>
</dbReference>
<gene>
    <name evidence="1" type="ORF">E6H05_08480</name>
</gene>
<sequence length="350" mass="39389">MAGTATNAARVATVLVGLALITLGISIQAGGTEPPIPELARWESQMLSFGQVHCASVTQLLSLEQLFWAIEYDAGRVYYQIADYTGDPFWSTCGQLAEAVYRDQYVLPINGGAAGHVNYTTGLRMDYRHTGQVASQQAAVLLSQNAAYAKDGTPLEWTRSADFSREVAFAVLSYINAEALGEPPRQRRVDLVTQAYDHMDQWFVRFAWPGPWEQNPVETNRLAPFMVGLTAHTLIRDWEQTGDPRLIPALRRAADWLWSNAWIPSAEAMWYEFPDQEQLCCQASGAAPDLNLLIAPIYAFLYRQTGEMQYRDRGDQIFAGGVRNAWLGGAKQFDQNYWWSFDYVRWRLGP</sequence>
<evidence type="ECO:0000313" key="2">
    <source>
        <dbReference type="Proteomes" id="UP000318834"/>
    </source>
</evidence>
<dbReference type="GO" id="GO:0005975">
    <property type="term" value="P:carbohydrate metabolic process"/>
    <property type="evidence" value="ECO:0007669"/>
    <property type="project" value="InterPro"/>
</dbReference>
<dbReference type="Proteomes" id="UP000318834">
    <property type="component" value="Unassembled WGS sequence"/>
</dbReference>